<name>A0ABY2GTG9_9HYPO</name>
<proteinExistence type="predicted"/>
<evidence type="ECO:0000313" key="2">
    <source>
        <dbReference type="Proteomes" id="UP001642720"/>
    </source>
</evidence>
<comment type="caution">
    <text evidence="1">The sequence shown here is derived from an EMBL/GenBank/DDBJ whole genome shotgun (WGS) entry which is preliminary data.</text>
</comment>
<dbReference type="Proteomes" id="UP001642720">
    <property type="component" value="Unassembled WGS sequence"/>
</dbReference>
<dbReference type="GeneID" id="300580462"/>
<dbReference type="RefSeq" id="XP_073555429.1">
    <property type="nucleotide sequence ID" value="XM_073706012.1"/>
</dbReference>
<gene>
    <name evidence="1" type="ORF">CCMA1212_008909</name>
</gene>
<evidence type="ECO:0008006" key="3">
    <source>
        <dbReference type="Google" id="ProtNLM"/>
    </source>
</evidence>
<keyword evidence="2" id="KW-1185">Reference proteome</keyword>
<reference evidence="1 2" key="1">
    <citation type="submission" date="2018-01" db="EMBL/GenBank/DDBJ databases">
        <title>Genome characterization of the sugarcane-associated fungus Trichoderma ghanense CCMA-1212 and their application in lignocelulose bioconversion.</title>
        <authorList>
            <person name="Steindorff A.S."/>
            <person name="Mendes T.D."/>
            <person name="Vilela E.S.D."/>
            <person name="Rodrigues D.S."/>
            <person name="Formighieri E.F."/>
            <person name="Melo I.S."/>
            <person name="Favaro L.C.L."/>
        </authorList>
    </citation>
    <scope>NUCLEOTIDE SEQUENCE [LARGE SCALE GENOMIC DNA]</scope>
    <source>
        <strain evidence="1 2">CCMA-1212</strain>
    </source>
</reference>
<evidence type="ECO:0000313" key="1">
    <source>
        <dbReference type="EMBL" id="TFA99227.1"/>
    </source>
</evidence>
<sequence length="222" mass="25610">MAHWYHDCDYTGITLSWMPGPMSNSLEAVYPFVIKGDRIAYHANPNVCTIATAVNLAKKRQASICLPLIAQWIICQDDSSLDFETRKSRLTWIYNGLSNVATMGDIFSLELPHADQVDKWAQRPLQEQREMLEVLRTGESRPIVHRLLLGRDGRELFYVSENRWGKCWPSTLEAARAIVYPTLVKVGEQYGLTKEEFDYFLTIPSPRRGERVFYPFHVLLRS</sequence>
<accession>A0ABY2GTG9</accession>
<protein>
    <recommendedName>
        <fullName evidence="3">Heterokaryon incompatibility domain-containing protein</fullName>
    </recommendedName>
</protein>
<organism evidence="1 2">
    <name type="scientific">Trichoderma ghanense</name>
    <dbReference type="NCBI Taxonomy" id="65468"/>
    <lineage>
        <taxon>Eukaryota</taxon>
        <taxon>Fungi</taxon>
        <taxon>Dikarya</taxon>
        <taxon>Ascomycota</taxon>
        <taxon>Pezizomycotina</taxon>
        <taxon>Sordariomycetes</taxon>
        <taxon>Hypocreomycetidae</taxon>
        <taxon>Hypocreales</taxon>
        <taxon>Hypocreaceae</taxon>
        <taxon>Trichoderma</taxon>
    </lineage>
</organism>
<dbReference type="EMBL" id="PPTA01000015">
    <property type="protein sequence ID" value="TFA99227.1"/>
    <property type="molecule type" value="Genomic_DNA"/>
</dbReference>